<feature type="region of interest" description="Disordered" evidence="1">
    <location>
        <begin position="313"/>
        <end position="401"/>
    </location>
</feature>
<evidence type="ECO:0000313" key="3">
    <source>
        <dbReference type="EMBL" id="KAF2648128.1"/>
    </source>
</evidence>
<sequence>MKPFKASWPLLILVPSSLTSSPPSVRIHRIVTLLSLIISCGGQYSVPFIIHPFAYHFYSSIDMVGNSGGPNRRDSYFSWEFLRNLGRRRSRQPRQNGVTATTTVQVTATQEPQNGGTQGTGAGVQANVVETNGAETSHPGGQHQGAPRIQAAAERAVQSSGRRLHIRRSVGNIFSRKSSAPEGVPSESSLGQFQDGSHTTHTSNRTCGNIPTEQTLEGASRRLLDELETLQNRLQSHSGQSANAASPVVSGVNGSRGSTEQQFHSLRASHESPGHVHVPQDIPDPAVTLRGDGSPIIDRPSAALERHREASLLSAQGMRSPRAEDTHQVEQTRTQEWVYRGLGRGEPPEEAGSSARDEADTDPLIEQGSGRRRLMRRRRESEDADTDGQENRAPSHPCRPQ</sequence>
<organism evidence="3 4">
    <name type="scientific">Lophiostoma macrostomum CBS 122681</name>
    <dbReference type="NCBI Taxonomy" id="1314788"/>
    <lineage>
        <taxon>Eukaryota</taxon>
        <taxon>Fungi</taxon>
        <taxon>Dikarya</taxon>
        <taxon>Ascomycota</taxon>
        <taxon>Pezizomycotina</taxon>
        <taxon>Dothideomycetes</taxon>
        <taxon>Pleosporomycetidae</taxon>
        <taxon>Pleosporales</taxon>
        <taxon>Lophiostomataceae</taxon>
        <taxon>Lophiostoma</taxon>
    </lineage>
</organism>
<evidence type="ECO:0000256" key="2">
    <source>
        <dbReference type="SAM" id="SignalP"/>
    </source>
</evidence>
<feature type="compositionally biased region" description="Polar residues" evidence="1">
    <location>
        <begin position="186"/>
        <end position="212"/>
    </location>
</feature>
<feature type="region of interest" description="Disordered" evidence="1">
    <location>
        <begin position="88"/>
        <end position="123"/>
    </location>
</feature>
<feature type="region of interest" description="Disordered" evidence="1">
    <location>
        <begin position="175"/>
        <end position="212"/>
    </location>
</feature>
<reference evidence="3" key="1">
    <citation type="journal article" date="2020" name="Stud. Mycol.">
        <title>101 Dothideomycetes genomes: a test case for predicting lifestyles and emergence of pathogens.</title>
        <authorList>
            <person name="Haridas S."/>
            <person name="Albert R."/>
            <person name="Binder M."/>
            <person name="Bloem J."/>
            <person name="Labutti K."/>
            <person name="Salamov A."/>
            <person name="Andreopoulos B."/>
            <person name="Baker S."/>
            <person name="Barry K."/>
            <person name="Bills G."/>
            <person name="Bluhm B."/>
            <person name="Cannon C."/>
            <person name="Castanera R."/>
            <person name="Culley D."/>
            <person name="Daum C."/>
            <person name="Ezra D."/>
            <person name="Gonzalez J."/>
            <person name="Henrissat B."/>
            <person name="Kuo A."/>
            <person name="Liang C."/>
            <person name="Lipzen A."/>
            <person name="Lutzoni F."/>
            <person name="Magnuson J."/>
            <person name="Mondo S."/>
            <person name="Nolan M."/>
            <person name="Ohm R."/>
            <person name="Pangilinan J."/>
            <person name="Park H.-J."/>
            <person name="Ramirez L."/>
            <person name="Alfaro M."/>
            <person name="Sun H."/>
            <person name="Tritt A."/>
            <person name="Yoshinaga Y."/>
            <person name="Zwiers L.-H."/>
            <person name="Turgeon B."/>
            <person name="Goodwin S."/>
            <person name="Spatafora J."/>
            <person name="Crous P."/>
            <person name="Grigoriev I."/>
        </authorList>
    </citation>
    <scope>NUCLEOTIDE SEQUENCE</scope>
    <source>
        <strain evidence="3">CBS 122681</strain>
    </source>
</reference>
<feature type="region of interest" description="Disordered" evidence="1">
    <location>
        <begin position="234"/>
        <end position="298"/>
    </location>
</feature>
<feature type="compositionally biased region" description="Basic and acidic residues" evidence="1">
    <location>
        <begin position="321"/>
        <end position="330"/>
    </location>
</feature>
<accession>A0A6A6SP37</accession>
<dbReference type="AlphaFoldDB" id="A0A6A6SP37"/>
<dbReference type="EMBL" id="MU004556">
    <property type="protein sequence ID" value="KAF2648128.1"/>
    <property type="molecule type" value="Genomic_DNA"/>
</dbReference>
<dbReference type="Proteomes" id="UP000799324">
    <property type="component" value="Unassembled WGS sequence"/>
</dbReference>
<feature type="compositionally biased region" description="Polar residues" evidence="1">
    <location>
        <begin position="234"/>
        <end position="244"/>
    </location>
</feature>
<feature type="compositionally biased region" description="Low complexity" evidence="1">
    <location>
        <begin position="98"/>
        <end position="110"/>
    </location>
</feature>
<evidence type="ECO:0000256" key="1">
    <source>
        <dbReference type="SAM" id="MobiDB-lite"/>
    </source>
</evidence>
<proteinExistence type="predicted"/>
<evidence type="ECO:0000313" key="4">
    <source>
        <dbReference type="Proteomes" id="UP000799324"/>
    </source>
</evidence>
<feature type="compositionally biased region" description="Polar residues" evidence="1">
    <location>
        <begin position="252"/>
        <end position="264"/>
    </location>
</feature>
<gene>
    <name evidence="3" type="ORF">K491DRAFT_738206</name>
</gene>
<feature type="signal peptide" evidence="2">
    <location>
        <begin position="1"/>
        <end position="19"/>
    </location>
</feature>
<name>A0A6A6SP37_9PLEO</name>
<keyword evidence="4" id="KW-1185">Reference proteome</keyword>
<protein>
    <submittedName>
        <fullName evidence="3">Uncharacterized protein</fullName>
    </submittedName>
</protein>
<keyword evidence="2" id="KW-0732">Signal</keyword>
<feature type="chain" id="PRO_5025598818" evidence="2">
    <location>
        <begin position="20"/>
        <end position="401"/>
    </location>
</feature>